<evidence type="ECO:0000313" key="3">
    <source>
        <dbReference type="EMBL" id="KKY23822.1"/>
    </source>
</evidence>
<dbReference type="InterPro" id="IPR002575">
    <property type="entry name" value="Aminoglycoside_PTrfase"/>
</dbReference>
<name>A0A0G2EM25_PHACM</name>
<dbReference type="Proteomes" id="UP000053317">
    <property type="component" value="Unassembled WGS sequence"/>
</dbReference>
<reference evidence="3 4" key="1">
    <citation type="submission" date="2015-05" db="EMBL/GenBank/DDBJ databases">
        <title>Distinctive expansion of gene families associated with plant cell wall degradation and secondary metabolism in the genomes of grapevine trunk pathogens.</title>
        <authorList>
            <person name="Lawrence D.P."/>
            <person name="Travadon R."/>
            <person name="Rolshausen P.E."/>
            <person name="Baumgartner K."/>
        </authorList>
    </citation>
    <scope>NUCLEOTIDE SEQUENCE [LARGE SCALE GENOMIC DNA]</scope>
    <source>
        <strain evidence="3">UCRPC4</strain>
    </source>
</reference>
<feature type="domain" description="Aminoglycoside phosphotransferase" evidence="2">
    <location>
        <begin position="204"/>
        <end position="395"/>
    </location>
</feature>
<sequence length="428" mass="48919">MEVPASSKASRLNKMVMEMLEDALEENPEVDLLSVIPPSYKNQISPAERPLSEIGKLNQWTILRMERQFQKEPESDFSSTFQNFYRKEWDRRKKDLDPSTLEKMSKQEAQGIPSTPTDTLERLEDIDKATVVSPLSDTVIALLNQDINSIPLISEPDKSLAEKLKQTFRNSTKIYESPFRGAVFKCSDEIIAKVVRMSCPDTTEYTSLQYLAQHAPNFPAPKPHGLVTLGRYNVTFMSYISSMPLAKAWPSMTCHQKVSVQRQLDDIFRRLRQLKQPDGFPLGGVAMEGVKDLHRGGYRSDQVITTGAGFENWKFSLSMFSTDHYIKDLHGFLPPPATESVFTHGDLRPDNIMVDLSSSGDYSVTGIIDWEDGGFYPYYHECTKATNTLHSDEKSDWYQYLPPCVAPHTFPVWWLVDRLWDRNILYAH</sequence>
<keyword evidence="4" id="KW-1185">Reference proteome</keyword>
<proteinExistence type="predicted"/>
<gene>
    <name evidence="3" type="ORF">UCRPC4_g02635</name>
</gene>
<evidence type="ECO:0000259" key="2">
    <source>
        <dbReference type="Pfam" id="PF01636"/>
    </source>
</evidence>
<comment type="caution">
    <text evidence="3">The sequence shown here is derived from an EMBL/GenBank/DDBJ whole genome shotgun (WGS) entry which is preliminary data.</text>
</comment>
<reference evidence="3 4" key="2">
    <citation type="submission" date="2015-05" db="EMBL/GenBank/DDBJ databases">
        <authorList>
            <person name="Morales-Cruz A."/>
            <person name="Amrine K.C."/>
            <person name="Cantu D."/>
        </authorList>
    </citation>
    <scope>NUCLEOTIDE SEQUENCE [LARGE SCALE GENOMIC DNA]</scope>
    <source>
        <strain evidence="3">UCRPC4</strain>
    </source>
</reference>
<keyword evidence="3" id="KW-0808">Transferase</keyword>
<dbReference type="SUPFAM" id="SSF56112">
    <property type="entry name" value="Protein kinase-like (PK-like)"/>
    <property type="match status" value="1"/>
</dbReference>
<dbReference type="Pfam" id="PF01636">
    <property type="entry name" value="APH"/>
    <property type="match status" value="1"/>
</dbReference>
<dbReference type="AlphaFoldDB" id="A0A0G2EM25"/>
<dbReference type="EMBL" id="LCWF01000064">
    <property type="protein sequence ID" value="KKY23822.1"/>
    <property type="molecule type" value="Genomic_DNA"/>
</dbReference>
<evidence type="ECO:0000313" key="4">
    <source>
        <dbReference type="Proteomes" id="UP000053317"/>
    </source>
</evidence>
<dbReference type="PANTHER" id="PTHR21310:SF54">
    <property type="entry name" value="AMINOGLYCOSIDE PHOSPHOTRANSFERASE DOMAIN-CONTAINING PROTEIN"/>
    <property type="match status" value="1"/>
</dbReference>
<feature type="region of interest" description="Disordered" evidence="1">
    <location>
        <begin position="96"/>
        <end position="117"/>
    </location>
</feature>
<evidence type="ECO:0000256" key="1">
    <source>
        <dbReference type="SAM" id="MobiDB-lite"/>
    </source>
</evidence>
<dbReference type="PANTHER" id="PTHR21310">
    <property type="entry name" value="AMINOGLYCOSIDE PHOSPHOTRANSFERASE-RELATED-RELATED"/>
    <property type="match status" value="1"/>
</dbReference>
<dbReference type="Gene3D" id="3.90.1200.10">
    <property type="match status" value="1"/>
</dbReference>
<dbReference type="OrthoDB" id="2906425at2759"/>
<organism evidence="3 4">
    <name type="scientific">Phaeomoniella chlamydospora</name>
    <name type="common">Phaeoacremonium chlamydosporum</name>
    <dbReference type="NCBI Taxonomy" id="158046"/>
    <lineage>
        <taxon>Eukaryota</taxon>
        <taxon>Fungi</taxon>
        <taxon>Dikarya</taxon>
        <taxon>Ascomycota</taxon>
        <taxon>Pezizomycotina</taxon>
        <taxon>Eurotiomycetes</taxon>
        <taxon>Chaetothyriomycetidae</taxon>
        <taxon>Phaeomoniellales</taxon>
        <taxon>Phaeomoniellaceae</taxon>
        <taxon>Phaeomoniella</taxon>
    </lineage>
</organism>
<protein>
    <submittedName>
        <fullName evidence="3">Putative phosphotransferase family protein</fullName>
    </submittedName>
</protein>
<accession>A0A0G2EM25</accession>
<dbReference type="InterPro" id="IPR011009">
    <property type="entry name" value="Kinase-like_dom_sf"/>
</dbReference>
<dbReference type="InterPro" id="IPR051678">
    <property type="entry name" value="AGP_Transferase"/>
</dbReference>
<dbReference type="GO" id="GO:0016740">
    <property type="term" value="F:transferase activity"/>
    <property type="evidence" value="ECO:0007669"/>
    <property type="project" value="UniProtKB-KW"/>
</dbReference>